<dbReference type="AlphaFoldDB" id="A0A1F5Q5D3"/>
<dbReference type="Pfam" id="PF04545">
    <property type="entry name" value="Sigma70_r4"/>
    <property type="match status" value="1"/>
</dbReference>
<dbReference type="Gene3D" id="1.10.10.1250">
    <property type="entry name" value="RNA polymerase, subunit delta, N-terminal domain"/>
    <property type="match status" value="1"/>
</dbReference>
<evidence type="ECO:0000259" key="2">
    <source>
        <dbReference type="PROSITE" id="PS51913"/>
    </source>
</evidence>
<protein>
    <recommendedName>
        <fullName evidence="2">HTH HARE-type domain-containing protein</fullName>
    </recommendedName>
</protein>
<dbReference type="Gene3D" id="1.10.10.10">
    <property type="entry name" value="Winged helix-like DNA-binding domain superfamily/Winged helix DNA-binding domain"/>
    <property type="match status" value="1"/>
</dbReference>
<accession>A0A1F5Q5D3</accession>
<dbReference type="InterPro" id="IPR007759">
    <property type="entry name" value="Asxl_HARE-HTH"/>
</dbReference>
<dbReference type="InterPro" id="IPR036388">
    <property type="entry name" value="WH-like_DNA-bd_sf"/>
</dbReference>
<evidence type="ECO:0000256" key="1">
    <source>
        <dbReference type="ARBA" id="ARBA00023163"/>
    </source>
</evidence>
<dbReference type="PANTHER" id="PTHR30603">
    <property type="entry name" value="RNA POLYMERASE SIGMA FACTOR RPO"/>
    <property type="match status" value="1"/>
</dbReference>
<dbReference type="PROSITE" id="PS51913">
    <property type="entry name" value="HTH_HARE"/>
    <property type="match status" value="1"/>
</dbReference>
<dbReference type="InterPro" id="IPR000943">
    <property type="entry name" value="RNA_pol_sigma70"/>
</dbReference>
<dbReference type="STRING" id="1817841.A3B10_02115"/>
<dbReference type="GO" id="GO:0006352">
    <property type="term" value="P:DNA-templated transcription initiation"/>
    <property type="evidence" value="ECO:0007669"/>
    <property type="project" value="InterPro"/>
</dbReference>
<name>A0A1F5Q5D3_9BACT</name>
<keyword evidence="1" id="KW-0804">Transcription</keyword>
<organism evidence="3 4">
    <name type="scientific">Candidatus Doudnabacteria bacterium RIFCSPLOWO2_01_FULL_44_21</name>
    <dbReference type="NCBI Taxonomy" id="1817841"/>
    <lineage>
        <taxon>Bacteria</taxon>
        <taxon>Candidatus Doudnaibacteriota</taxon>
    </lineage>
</organism>
<feature type="domain" description="HTH HARE-type" evidence="2">
    <location>
        <begin position="241"/>
        <end position="305"/>
    </location>
</feature>
<dbReference type="InterPro" id="IPR038087">
    <property type="entry name" value="RNAP_delta_N_dom_sf"/>
</dbReference>
<dbReference type="EMBL" id="MFFB01000001">
    <property type="protein sequence ID" value="OGE97368.1"/>
    <property type="molecule type" value="Genomic_DNA"/>
</dbReference>
<dbReference type="SUPFAM" id="SSF88659">
    <property type="entry name" value="Sigma3 and sigma4 domains of RNA polymerase sigma factors"/>
    <property type="match status" value="1"/>
</dbReference>
<dbReference type="InterPro" id="IPR013324">
    <property type="entry name" value="RNA_pol_sigma_r3/r4-like"/>
</dbReference>
<dbReference type="PANTHER" id="PTHR30603:SF47">
    <property type="entry name" value="RNA POLYMERASE SIGMA FACTOR SIGD, CHLOROPLASTIC"/>
    <property type="match status" value="1"/>
</dbReference>
<dbReference type="GO" id="GO:0003700">
    <property type="term" value="F:DNA-binding transcription factor activity"/>
    <property type="evidence" value="ECO:0007669"/>
    <property type="project" value="InterPro"/>
</dbReference>
<gene>
    <name evidence="3" type="ORF">A3B10_02115</name>
</gene>
<evidence type="ECO:0000313" key="3">
    <source>
        <dbReference type="EMBL" id="OGE97368.1"/>
    </source>
</evidence>
<dbReference type="InterPro" id="IPR050239">
    <property type="entry name" value="Sigma-70_RNA_pol_init_factors"/>
</dbReference>
<evidence type="ECO:0000313" key="4">
    <source>
        <dbReference type="Proteomes" id="UP000177281"/>
    </source>
</evidence>
<dbReference type="PRINTS" id="PR00046">
    <property type="entry name" value="SIGMA70FCT"/>
</dbReference>
<dbReference type="Proteomes" id="UP000177281">
    <property type="component" value="Unassembled WGS sequence"/>
</dbReference>
<comment type="caution">
    <text evidence="3">The sequence shown here is derived from an EMBL/GenBank/DDBJ whole genome shotgun (WGS) entry which is preliminary data.</text>
</comment>
<reference evidence="3 4" key="1">
    <citation type="journal article" date="2016" name="Nat. Commun.">
        <title>Thousands of microbial genomes shed light on interconnected biogeochemical processes in an aquifer system.</title>
        <authorList>
            <person name="Anantharaman K."/>
            <person name="Brown C.T."/>
            <person name="Hug L.A."/>
            <person name="Sharon I."/>
            <person name="Castelle C.J."/>
            <person name="Probst A.J."/>
            <person name="Thomas B.C."/>
            <person name="Singh A."/>
            <person name="Wilkins M.J."/>
            <person name="Karaoz U."/>
            <person name="Brodie E.L."/>
            <person name="Williams K.H."/>
            <person name="Hubbard S.S."/>
            <person name="Banfield J.F."/>
        </authorList>
    </citation>
    <scope>NUCLEOTIDE SEQUENCE [LARGE SCALE GENOMIC DNA]</scope>
</reference>
<sequence length="373" mass="43466">MNNDQSNSNILDKIMGSQTQSNLSEFEPKELIANLLLMLKERDSTIVSKRFGLGGAEIETLEAIGKLHSLTRERVRQIEKDSINTLKKKKHSQLERALQLVFDTIIEHGGIISEDYLLQTVLINKSDRQENQAVKFLLNLGEQFRHLNESTEHYESWYLVGFDMKKLAAVDKKFEEILEQEKHAVTQDILFSRFRNTDYFKQHSMELNDKILKSYLNINKNIQINPFSEIGLKHWSEVNPRDVGDKAYLVLKHHKTPEHYSQITKMINDHKFDNRTAYQETVHNELIKDKRFVLVGRGIYALADWGYKKGVVADVIKEILKTMNRPLSRDEIISEVMKKRQVKRNTILVGLSNKKNFMKVGNNKYALVEEHKN</sequence>
<dbReference type="InterPro" id="IPR007630">
    <property type="entry name" value="RNA_pol_sigma70_r4"/>
</dbReference>
<proteinExistence type="predicted"/>